<organism evidence="3 4">
    <name type="scientific">Scheffersomyces spartinae</name>
    <dbReference type="NCBI Taxonomy" id="45513"/>
    <lineage>
        <taxon>Eukaryota</taxon>
        <taxon>Fungi</taxon>
        <taxon>Dikarya</taxon>
        <taxon>Ascomycota</taxon>
        <taxon>Saccharomycotina</taxon>
        <taxon>Pichiomycetes</taxon>
        <taxon>Debaryomycetaceae</taxon>
        <taxon>Scheffersomyces</taxon>
    </lineage>
</organism>
<dbReference type="OrthoDB" id="7457040at2759"/>
<dbReference type="GO" id="GO:0042171">
    <property type="term" value="F:lysophosphatidic acid acyltransferase activity"/>
    <property type="evidence" value="ECO:0007669"/>
    <property type="project" value="TreeGrafter"/>
</dbReference>
<dbReference type="Proteomes" id="UP000790833">
    <property type="component" value="Unassembled WGS sequence"/>
</dbReference>
<name>A0A9P8AJQ5_9ASCO</name>
<dbReference type="EMBL" id="JAHMUF010000004">
    <property type="protein sequence ID" value="KAG7195119.1"/>
    <property type="molecule type" value="Genomic_DNA"/>
</dbReference>
<reference evidence="3" key="1">
    <citation type="submission" date="2021-03" db="EMBL/GenBank/DDBJ databases">
        <authorList>
            <person name="Palmer J.M."/>
        </authorList>
    </citation>
    <scope>NUCLEOTIDE SEQUENCE</scope>
    <source>
        <strain evidence="3">ARV_011</strain>
    </source>
</reference>
<dbReference type="Pfam" id="PF00561">
    <property type="entry name" value="Abhydrolase_1"/>
    <property type="match status" value="1"/>
</dbReference>
<dbReference type="PANTHER" id="PTHR42886:SF23">
    <property type="entry name" value="1-ACYLGLYCEROL-3-PHOSPHATE O-ACYLTRANSFERASE ICT1-RELATED"/>
    <property type="match status" value="1"/>
</dbReference>
<feature type="domain" description="AB hydrolase-1" evidence="2">
    <location>
        <begin position="120"/>
        <end position="453"/>
    </location>
</feature>
<dbReference type="GO" id="GO:0004623">
    <property type="term" value="F:phospholipase A2 activity"/>
    <property type="evidence" value="ECO:0007669"/>
    <property type="project" value="TreeGrafter"/>
</dbReference>
<evidence type="ECO:0000313" key="4">
    <source>
        <dbReference type="Proteomes" id="UP000790833"/>
    </source>
</evidence>
<dbReference type="SUPFAM" id="SSF53474">
    <property type="entry name" value="alpha/beta-Hydrolases"/>
    <property type="match status" value="1"/>
</dbReference>
<proteinExistence type="predicted"/>
<dbReference type="GO" id="GO:0005743">
    <property type="term" value="C:mitochondrial inner membrane"/>
    <property type="evidence" value="ECO:0007669"/>
    <property type="project" value="TreeGrafter"/>
</dbReference>
<feature type="region of interest" description="Disordered" evidence="1">
    <location>
        <begin position="276"/>
        <end position="295"/>
    </location>
</feature>
<protein>
    <recommendedName>
        <fullName evidence="2">AB hydrolase-1 domain-containing protein</fullName>
    </recommendedName>
</protein>
<dbReference type="GO" id="GO:0055088">
    <property type="term" value="P:lipid homeostasis"/>
    <property type="evidence" value="ECO:0007669"/>
    <property type="project" value="TreeGrafter"/>
</dbReference>
<comment type="caution">
    <text evidence="3">The sequence shown here is derived from an EMBL/GenBank/DDBJ whole genome shotgun (WGS) entry which is preliminary data.</text>
</comment>
<dbReference type="InterPro" id="IPR000073">
    <property type="entry name" value="AB_hydrolase_1"/>
</dbReference>
<dbReference type="AlphaFoldDB" id="A0A9P8AJQ5"/>
<evidence type="ECO:0000259" key="2">
    <source>
        <dbReference type="Pfam" id="PF00561"/>
    </source>
</evidence>
<evidence type="ECO:0000313" key="3">
    <source>
        <dbReference type="EMBL" id="KAG7195119.1"/>
    </source>
</evidence>
<dbReference type="PANTHER" id="PTHR42886">
    <property type="entry name" value="RE40534P-RELATED"/>
    <property type="match status" value="1"/>
</dbReference>
<feature type="compositionally biased region" description="Basic and acidic residues" evidence="1">
    <location>
        <begin position="254"/>
        <end position="269"/>
    </location>
</feature>
<dbReference type="Gene3D" id="3.40.50.1820">
    <property type="entry name" value="alpha/beta hydrolase"/>
    <property type="match status" value="1"/>
</dbReference>
<dbReference type="RefSeq" id="XP_043050666.1">
    <property type="nucleotide sequence ID" value="XM_043194342.1"/>
</dbReference>
<gene>
    <name evidence="3" type="ORF">KQ657_003640</name>
</gene>
<dbReference type="GeneID" id="66117014"/>
<evidence type="ECO:0000256" key="1">
    <source>
        <dbReference type="SAM" id="MobiDB-lite"/>
    </source>
</evidence>
<dbReference type="InterPro" id="IPR029058">
    <property type="entry name" value="AB_hydrolase_fold"/>
</dbReference>
<accession>A0A9P8AJQ5</accession>
<feature type="region of interest" description="Disordered" evidence="1">
    <location>
        <begin position="251"/>
        <end position="270"/>
    </location>
</feature>
<keyword evidence="4" id="KW-1185">Reference proteome</keyword>
<dbReference type="GO" id="GO:0035965">
    <property type="term" value="P:cardiolipin acyl-chain remodeling"/>
    <property type="evidence" value="ECO:0007669"/>
    <property type="project" value="TreeGrafter"/>
</dbReference>
<sequence length="470" mass="53380">MTSATSVTVTASGNDQVLTEPVQGQKVNEFQDGRVTHKYSWKASIYDWWKQGFGSYTDEQVESNLLSILPFFPLLDGKREAKVINTDIGNGNYIHEFYIENKEKPSQSDKLAISASTKDVVLVHGYAASLGLFIDNFDELSKVPGIQIHAIDLLGFGFSSRPKFPNLALASAEDIQKVEDWFVDSLEEWRKRRGLDKFILMGHSFGGYLSCAYALKYQKEQIEKLVLISPVGVERSKYSYLNKVDQSDVVSPSEKMRQEAEEPNVHYENEVDSIDNSVKSSLRSNTPKVSEEEVPEAPKSFRRKLVEQLWINNVSPFTILRNLGPAKSKLISAWTSHRFAHFYDRDPQQFQSVHDYIYRIFNANGSGEYALTRVLEPGTVLARMPLLDRCPEEFAKLKLPTLWLYGDKDWMNEQAGYEMTKEINTYSMKNSGKKLASFAIIPNAGHHLYLDNPSAFANTIFKFTGFKVPT</sequence>
<feature type="compositionally biased region" description="Polar residues" evidence="1">
    <location>
        <begin position="276"/>
        <end position="288"/>
    </location>
</feature>
<dbReference type="GO" id="GO:0006654">
    <property type="term" value="P:phosphatidic acid biosynthetic process"/>
    <property type="evidence" value="ECO:0007669"/>
    <property type="project" value="TreeGrafter"/>
</dbReference>